<proteinExistence type="predicted"/>
<reference evidence="2" key="1">
    <citation type="submission" date="2021-02" db="EMBL/GenBank/DDBJ databases">
        <authorList>
            <person name="Dougan E. K."/>
            <person name="Rhodes N."/>
            <person name="Thang M."/>
            <person name="Chan C."/>
        </authorList>
    </citation>
    <scope>NUCLEOTIDE SEQUENCE</scope>
</reference>
<feature type="transmembrane region" description="Helical" evidence="1">
    <location>
        <begin position="255"/>
        <end position="277"/>
    </location>
</feature>
<keyword evidence="1" id="KW-1133">Transmembrane helix</keyword>
<evidence type="ECO:0000313" key="2">
    <source>
        <dbReference type="EMBL" id="CAE8673911.1"/>
    </source>
</evidence>
<name>A0A813JAG3_POLGL</name>
<comment type="caution">
    <text evidence="2">The sequence shown here is derived from an EMBL/GenBank/DDBJ whole genome shotgun (WGS) entry which is preliminary data.</text>
</comment>
<sequence length="364" mass="39777">MSESEGSASPDSFWGDEEAAADHGLEQQQSVSGSRNMYRTTSVIEEYMDLHNDDLLPVATTVRKRDLLPRKLKACLADGHWILQCLSLWIGAFLTHLYSNDDKKVGGNLAQATLVTLCCHLAPQLSAPFAMGAYIGVVWDEILPGNQWLCLLCLVGTCFWRLMSHFKLLVGFSGRLGFAAFVSCHITQVAILIPADVVHYQKGSLLSDVLFFGKAQVWDPTPRWQPIFTGLVAATYGAVQSKFLRDLGGSLENPITAATSGALLCFIVLTVTGWSYAEVAMNGIAVGSFVGMASLELLPTTWSFALVGLLAGCFIPLLEPVWQGWSGKQGTCAFLGCCVFLAARRLCRWIRSWCRPASKDQQNV</sequence>
<gene>
    <name evidence="2" type="ORF">PGLA2088_LOCUS18727</name>
</gene>
<dbReference type="Proteomes" id="UP000626109">
    <property type="component" value="Unassembled WGS sequence"/>
</dbReference>
<protein>
    <submittedName>
        <fullName evidence="2">Uncharacterized protein</fullName>
    </submittedName>
</protein>
<accession>A0A813JAG3</accession>
<keyword evidence="1" id="KW-0472">Membrane</keyword>
<keyword evidence="1" id="KW-0812">Transmembrane</keyword>
<dbReference type="AlphaFoldDB" id="A0A813JAG3"/>
<feature type="transmembrane region" description="Helical" evidence="1">
    <location>
        <begin position="81"/>
        <end position="100"/>
    </location>
</feature>
<evidence type="ECO:0000313" key="3">
    <source>
        <dbReference type="Proteomes" id="UP000626109"/>
    </source>
</evidence>
<feature type="transmembrane region" description="Helical" evidence="1">
    <location>
        <begin position="176"/>
        <end position="195"/>
    </location>
</feature>
<feature type="transmembrane region" description="Helical" evidence="1">
    <location>
        <begin position="112"/>
        <end position="139"/>
    </location>
</feature>
<organism evidence="2 3">
    <name type="scientific">Polarella glacialis</name>
    <name type="common">Dinoflagellate</name>
    <dbReference type="NCBI Taxonomy" id="89957"/>
    <lineage>
        <taxon>Eukaryota</taxon>
        <taxon>Sar</taxon>
        <taxon>Alveolata</taxon>
        <taxon>Dinophyceae</taxon>
        <taxon>Suessiales</taxon>
        <taxon>Suessiaceae</taxon>
        <taxon>Polarella</taxon>
    </lineage>
</organism>
<dbReference type="EMBL" id="CAJNNW010024728">
    <property type="protein sequence ID" value="CAE8673911.1"/>
    <property type="molecule type" value="Genomic_DNA"/>
</dbReference>
<feature type="transmembrane region" description="Helical" evidence="1">
    <location>
        <begin position="145"/>
        <end position="164"/>
    </location>
</feature>
<evidence type="ECO:0000256" key="1">
    <source>
        <dbReference type="SAM" id="Phobius"/>
    </source>
</evidence>